<comment type="caution">
    <text evidence="3">The sequence shown here is derived from an EMBL/GenBank/DDBJ whole genome shotgun (WGS) entry which is preliminary data.</text>
</comment>
<dbReference type="Proteomes" id="UP001500984">
    <property type="component" value="Unassembled WGS sequence"/>
</dbReference>
<dbReference type="InterPro" id="IPR003615">
    <property type="entry name" value="HNH_nuc"/>
</dbReference>
<keyword evidence="4" id="KW-1185">Reference proteome</keyword>
<feature type="region of interest" description="Disordered" evidence="1">
    <location>
        <begin position="298"/>
        <end position="336"/>
    </location>
</feature>
<dbReference type="Gene3D" id="1.10.30.50">
    <property type="match status" value="1"/>
</dbReference>
<feature type="compositionally biased region" description="Low complexity" evidence="1">
    <location>
        <begin position="422"/>
        <end position="433"/>
    </location>
</feature>
<feature type="compositionally biased region" description="Low complexity" evidence="1">
    <location>
        <begin position="95"/>
        <end position="105"/>
    </location>
</feature>
<feature type="region of interest" description="Disordered" evidence="1">
    <location>
        <begin position="95"/>
        <end position="130"/>
    </location>
</feature>
<sequence length="703" mass="73345">MLVDTDLTKTQAHRRLVDAVYAYLAFSRCLGLVLEGRLSMAKLRALLRATTRLQLHDARWIDRDTTGRTQADRGGRNPEEAVAELTCACPDAADPAGTATAGTDAPQDEAAVDEAVQDAHPAHSAHVSRDRMHGPILLAAPLESFTQHVRAQAALCAPPVSPVKTVHGERRVSYERAASGRAFLTLEGPVTVLEPYYQRLQATARAIRAGRLQALIDTSGTPDDDDTLAHAHSTEVPSATHATALDAAHAETTLPEAVVVDERTLDQLMFDLAALAAPATYVPVELHTQNSATCVSAMANQPETPPGSTRSDSPPAGSPPTAPPAASSPVLAHGPLPPVAEKRRIRLTNPAGGPPIETIAVVHIPLQGTRARAGTITMEHAPVVADSRRRRLPPTPPGPGPQRAATTLEGTAASTPETSTLAPPGAHTHAAEGAEGGAEGAAVVPGPDSPGTATPLLPPLVRVQCPSEGEWLSHQAAVMVTVPVLSLLDAAADTPAELTGIGPIPADTARQIVSTQSVLHRILTDPATGTVLDETAHTYTIPANVRRTVNAKHKQCAAPGCTRAALRCQADHILPFNHLLPTQGGLTVPENLQPLCQPCHQLKTQGILTVKKNTAGISHWSGPLGRESVTLAPPSPHEVRAAAQLRNLLRERAGEDSAGAHSAEAHTGPAAGIGRERGGTEDTSAQGAGAQPTVWAQDDAPPF</sequence>
<dbReference type="CDD" id="cd00085">
    <property type="entry name" value="HNHc"/>
    <property type="match status" value="1"/>
</dbReference>
<evidence type="ECO:0000259" key="2">
    <source>
        <dbReference type="SMART" id="SM00507"/>
    </source>
</evidence>
<evidence type="ECO:0000313" key="3">
    <source>
        <dbReference type="EMBL" id="GAA2090150.1"/>
    </source>
</evidence>
<evidence type="ECO:0000256" key="1">
    <source>
        <dbReference type="SAM" id="MobiDB-lite"/>
    </source>
</evidence>
<dbReference type="InterPro" id="IPR002711">
    <property type="entry name" value="HNH"/>
</dbReference>
<organism evidence="3 4">
    <name type="scientific">Brevibacterium salitolerans</name>
    <dbReference type="NCBI Taxonomy" id="1403566"/>
    <lineage>
        <taxon>Bacteria</taxon>
        <taxon>Bacillati</taxon>
        <taxon>Actinomycetota</taxon>
        <taxon>Actinomycetes</taxon>
        <taxon>Micrococcales</taxon>
        <taxon>Brevibacteriaceae</taxon>
        <taxon>Brevibacterium</taxon>
    </lineage>
</organism>
<feature type="region of interest" description="Disordered" evidence="1">
    <location>
        <begin position="653"/>
        <end position="703"/>
    </location>
</feature>
<accession>A0ABP5I0T0</accession>
<protein>
    <recommendedName>
        <fullName evidence="2">HNH nuclease domain-containing protein</fullName>
    </recommendedName>
</protein>
<gene>
    <name evidence="3" type="ORF">GCM10009823_06390</name>
</gene>
<feature type="compositionally biased region" description="Polar residues" evidence="1">
    <location>
        <begin position="298"/>
        <end position="312"/>
    </location>
</feature>
<dbReference type="EMBL" id="BAAAPZ010000002">
    <property type="protein sequence ID" value="GAA2090150.1"/>
    <property type="molecule type" value="Genomic_DNA"/>
</dbReference>
<feature type="compositionally biased region" description="Acidic residues" evidence="1">
    <location>
        <begin position="106"/>
        <end position="116"/>
    </location>
</feature>
<proteinExistence type="predicted"/>
<evidence type="ECO:0000313" key="4">
    <source>
        <dbReference type="Proteomes" id="UP001500984"/>
    </source>
</evidence>
<feature type="region of interest" description="Disordered" evidence="1">
    <location>
        <begin position="382"/>
        <end position="455"/>
    </location>
</feature>
<feature type="domain" description="HNH nuclease" evidence="2">
    <location>
        <begin position="544"/>
        <end position="601"/>
    </location>
</feature>
<dbReference type="Pfam" id="PF01844">
    <property type="entry name" value="HNH"/>
    <property type="match status" value="1"/>
</dbReference>
<feature type="compositionally biased region" description="Polar residues" evidence="1">
    <location>
        <begin position="404"/>
        <end position="421"/>
    </location>
</feature>
<reference evidence="4" key="1">
    <citation type="journal article" date="2019" name="Int. J. Syst. Evol. Microbiol.">
        <title>The Global Catalogue of Microorganisms (GCM) 10K type strain sequencing project: providing services to taxonomists for standard genome sequencing and annotation.</title>
        <authorList>
            <consortium name="The Broad Institute Genomics Platform"/>
            <consortium name="The Broad Institute Genome Sequencing Center for Infectious Disease"/>
            <person name="Wu L."/>
            <person name="Ma J."/>
        </authorList>
    </citation>
    <scope>NUCLEOTIDE SEQUENCE [LARGE SCALE GENOMIC DNA]</scope>
    <source>
        <strain evidence="4">JCM 15900</strain>
    </source>
</reference>
<dbReference type="SMART" id="SM00507">
    <property type="entry name" value="HNHc"/>
    <property type="match status" value="1"/>
</dbReference>
<name>A0ABP5I0T0_9MICO</name>